<reference evidence="3 4" key="1">
    <citation type="submission" date="2024-02" db="EMBL/GenBank/DDBJ databases">
        <authorList>
            <person name="Chen Y."/>
            <person name="Shah S."/>
            <person name="Dougan E. K."/>
            <person name="Thang M."/>
            <person name="Chan C."/>
        </authorList>
    </citation>
    <scope>NUCLEOTIDE SEQUENCE [LARGE SCALE GENOMIC DNA]</scope>
</reference>
<dbReference type="PANTHER" id="PTHR46014:SF1">
    <property type="entry name" value="TETRATRICOPEPTIDE REPEAT PROTEIN 1"/>
    <property type="match status" value="1"/>
</dbReference>
<evidence type="ECO:0000256" key="2">
    <source>
        <dbReference type="SAM" id="MobiDB-lite"/>
    </source>
</evidence>
<dbReference type="SMART" id="SM00028">
    <property type="entry name" value="TPR"/>
    <property type="match status" value="3"/>
</dbReference>
<accession>A0ABP0KKY2</accession>
<evidence type="ECO:0000256" key="1">
    <source>
        <dbReference type="PROSITE-ProRule" id="PRU00339"/>
    </source>
</evidence>
<evidence type="ECO:0000313" key="4">
    <source>
        <dbReference type="Proteomes" id="UP001642464"/>
    </source>
</evidence>
<gene>
    <name evidence="3" type="ORF">SCF082_LOCUS17840</name>
</gene>
<comment type="caution">
    <text evidence="3">The sequence shown here is derived from an EMBL/GenBank/DDBJ whole genome shotgun (WGS) entry which is preliminary data.</text>
</comment>
<organism evidence="3 4">
    <name type="scientific">Durusdinium trenchii</name>
    <dbReference type="NCBI Taxonomy" id="1381693"/>
    <lineage>
        <taxon>Eukaryota</taxon>
        <taxon>Sar</taxon>
        <taxon>Alveolata</taxon>
        <taxon>Dinophyceae</taxon>
        <taxon>Suessiales</taxon>
        <taxon>Symbiodiniaceae</taxon>
        <taxon>Durusdinium</taxon>
    </lineage>
</organism>
<keyword evidence="4" id="KW-1185">Reference proteome</keyword>
<proteinExistence type="predicted"/>
<name>A0ABP0KKY2_9DINO</name>
<feature type="repeat" description="TPR" evidence="1">
    <location>
        <begin position="74"/>
        <end position="107"/>
    </location>
</feature>
<sequence>MPEIELLASSDSEAEEDAAAQPAVARVEVPTGDEDAQTMHPAWMGDVRIAERTLLPEMNHPAAVRVVKKDGAYATELKEQGNAKFKAKEYLEAIELYSDALDFAPDTELFRASKAVFLNNRAACLFQLGHYEDVVDDCTDAIELDPRYIKAYMRRAKALEQIDDLDAALEDLNKVVEIDPGFAPGVAEQARVERIVKAKQEQMKEEMMGKLKDLGNTVLGKFGMSLDNFQAVQDPNTGSYSISFNQNP</sequence>
<protein>
    <submittedName>
        <fullName evidence="3">Tetratricopeptide repeat protein 1 (TPR repeat protein 1)</fullName>
    </submittedName>
</protein>
<dbReference type="Proteomes" id="UP001642464">
    <property type="component" value="Unassembled WGS sequence"/>
</dbReference>
<dbReference type="InterPro" id="IPR052769">
    <property type="entry name" value="TPR_domain_protein"/>
</dbReference>
<dbReference type="InterPro" id="IPR019734">
    <property type="entry name" value="TPR_rpt"/>
</dbReference>
<dbReference type="Pfam" id="PF00515">
    <property type="entry name" value="TPR_1"/>
    <property type="match status" value="1"/>
</dbReference>
<evidence type="ECO:0000313" key="3">
    <source>
        <dbReference type="EMBL" id="CAK9027272.1"/>
    </source>
</evidence>
<dbReference type="EMBL" id="CAXAMM010011877">
    <property type="protein sequence ID" value="CAK9027272.1"/>
    <property type="molecule type" value="Genomic_DNA"/>
</dbReference>
<dbReference type="Gene3D" id="1.25.40.10">
    <property type="entry name" value="Tetratricopeptide repeat domain"/>
    <property type="match status" value="1"/>
</dbReference>
<dbReference type="SUPFAM" id="SSF48452">
    <property type="entry name" value="TPR-like"/>
    <property type="match status" value="1"/>
</dbReference>
<dbReference type="InterPro" id="IPR011990">
    <property type="entry name" value="TPR-like_helical_dom_sf"/>
</dbReference>
<dbReference type="PANTHER" id="PTHR46014">
    <property type="entry name" value="TETRATRICOPEPTIDE REPEAT PROTEIN 1"/>
    <property type="match status" value="1"/>
</dbReference>
<dbReference type="PROSITE" id="PS50005">
    <property type="entry name" value="TPR"/>
    <property type="match status" value="2"/>
</dbReference>
<feature type="compositionally biased region" description="Low complexity" evidence="2">
    <location>
        <begin position="1"/>
        <end position="11"/>
    </location>
</feature>
<keyword evidence="1" id="KW-0802">TPR repeat</keyword>
<feature type="region of interest" description="Disordered" evidence="2">
    <location>
        <begin position="1"/>
        <end position="24"/>
    </location>
</feature>
<feature type="repeat" description="TPR" evidence="1">
    <location>
        <begin position="149"/>
        <end position="182"/>
    </location>
</feature>
<dbReference type="Pfam" id="PF13181">
    <property type="entry name" value="TPR_8"/>
    <property type="match status" value="1"/>
</dbReference>